<sequence length="269" mass="30212">MAFRSTLTLLLWLLWLPLSAYGQPPLGGAKSVIHLGYGWVDGFLTKQGDAPGNRILQEVTSRLQAKGFEVKLKQAPFKRVITAFTLDKLDILFPIINSGDLPDGGYFKWGYRRVPLSTLPFYHGGRFVIYSRKESPKYHGVDGLKKVHVGLLTGVYIPTRLLPPTDFHVDEIFDASQAFQMLKAGRIDALVMHDRWAQEVLDQETAQQLHHGDPFGHIVGGFILQQTPEGVRLLAHLNQILGQMITDGTMTRIYAEFPQAQTLVRPPQQ</sequence>
<accession>A0A1S7LJV0</accession>
<name>A0A1S7LJV0_MAGMO</name>
<dbReference type="AlphaFoldDB" id="A0A1S7LJV0"/>
<reference evidence="1" key="1">
    <citation type="submission" date="2015-04" db="EMBL/GenBank/DDBJ databases">
        <authorList>
            <person name="Syromyatnikov M.Y."/>
            <person name="Popov V.N."/>
        </authorList>
    </citation>
    <scope>NUCLEOTIDE SEQUENCE</scope>
    <source>
        <strain evidence="1">MO-1</strain>
    </source>
</reference>
<dbReference type="Gene3D" id="3.40.190.10">
    <property type="entry name" value="Periplasmic binding protein-like II"/>
    <property type="match status" value="2"/>
</dbReference>
<evidence type="ECO:0000313" key="1">
    <source>
        <dbReference type="EMBL" id="CRH06399.1"/>
    </source>
</evidence>
<dbReference type="SUPFAM" id="SSF53850">
    <property type="entry name" value="Periplasmic binding protein-like II"/>
    <property type="match status" value="1"/>
</dbReference>
<dbReference type="EMBL" id="LO017727">
    <property type="protein sequence ID" value="CRH06399.1"/>
    <property type="molecule type" value="Genomic_DNA"/>
</dbReference>
<proteinExistence type="predicted"/>
<organism evidence="1">
    <name type="scientific">Magnetococcus massalia (strain MO-1)</name>
    <dbReference type="NCBI Taxonomy" id="451514"/>
    <lineage>
        <taxon>Bacteria</taxon>
        <taxon>Pseudomonadati</taxon>
        <taxon>Pseudomonadota</taxon>
        <taxon>Magnetococcia</taxon>
        <taxon>Magnetococcales</taxon>
        <taxon>Magnetococcaceae</taxon>
        <taxon>Magnetococcus</taxon>
    </lineage>
</organism>
<gene>
    <name evidence="1" type="ORF">MAGMO_2234</name>
</gene>
<protein>
    <submittedName>
        <fullName evidence="1">Uncharacterized protein</fullName>
    </submittedName>
</protein>